<dbReference type="OrthoDB" id="696485at2759"/>
<accession>A0A7J6VR91</accession>
<sequence>SPRFESMEHLFLHSELAAKVWNHFYSIFNLHRPIVHNIGQMLSKWFKIGKKGSMEYMCYTLTPLISLWEIWKERCSRIYEEDHQKKDPAVIFKIRFWIIRISE</sequence>
<keyword evidence="2" id="KW-1185">Reference proteome</keyword>
<reference evidence="1 2" key="1">
    <citation type="submission" date="2020-06" db="EMBL/GenBank/DDBJ databases">
        <title>Transcriptomic and genomic resources for Thalictrum thalictroides and T. hernandezii: Facilitating candidate gene discovery in an emerging model plant lineage.</title>
        <authorList>
            <person name="Arias T."/>
            <person name="Riano-Pachon D.M."/>
            <person name="Di Stilio V.S."/>
        </authorList>
    </citation>
    <scope>NUCLEOTIDE SEQUENCE [LARGE SCALE GENOMIC DNA]</scope>
    <source>
        <strain evidence="2">cv. WT478/WT964</strain>
        <tissue evidence="1">Leaves</tissue>
    </source>
</reference>
<organism evidence="1 2">
    <name type="scientific">Thalictrum thalictroides</name>
    <name type="common">Rue-anemone</name>
    <name type="synonym">Anemone thalictroides</name>
    <dbReference type="NCBI Taxonomy" id="46969"/>
    <lineage>
        <taxon>Eukaryota</taxon>
        <taxon>Viridiplantae</taxon>
        <taxon>Streptophyta</taxon>
        <taxon>Embryophyta</taxon>
        <taxon>Tracheophyta</taxon>
        <taxon>Spermatophyta</taxon>
        <taxon>Magnoliopsida</taxon>
        <taxon>Ranunculales</taxon>
        <taxon>Ranunculaceae</taxon>
        <taxon>Thalictroideae</taxon>
        <taxon>Thalictrum</taxon>
    </lineage>
</organism>
<name>A0A7J6VR91_THATH</name>
<dbReference type="EMBL" id="JABWDY010028209">
    <property type="protein sequence ID" value="KAF5187281.1"/>
    <property type="molecule type" value="Genomic_DNA"/>
</dbReference>
<feature type="non-terminal residue" evidence="1">
    <location>
        <position position="103"/>
    </location>
</feature>
<dbReference type="AlphaFoldDB" id="A0A7J6VR91"/>
<protein>
    <submittedName>
        <fullName evidence="1">Uncharacterized protein</fullName>
    </submittedName>
</protein>
<comment type="caution">
    <text evidence="1">The sequence shown here is derived from an EMBL/GenBank/DDBJ whole genome shotgun (WGS) entry which is preliminary data.</text>
</comment>
<gene>
    <name evidence="1" type="ORF">FRX31_023132</name>
</gene>
<evidence type="ECO:0000313" key="1">
    <source>
        <dbReference type="EMBL" id="KAF5187281.1"/>
    </source>
</evidence>
<evidence type="ECO:0000313" key="2">
    <source>
        <dbReference type="Proteomes" id="UP000554482"/>
    </source>
</evidence>
<feature type="non-terminal residue" evidence="1">
    <location>
        <position position="1"/>
    </location>
</feature>
<proteinExistence type="predicted"/>
<dbReference type="Proteomes" id="UP000554482">
    <property type="component" value="Unassembled WGS sequence"/>
</dbReference>